<evidence type="ECO:0000256" key="6">
    <source>
        <dbReference type="SAM" id="MobiDB-lite"/>
    </source>
</evidence>
<keyword evidence="9" id="KW-1185">Reference proteome</keyword>
<keyword evidence="3 7" id="KW-0812">Transmembrane</keyword>
<feature type="compositionally biased region" description="Basic and acidic residues" evidence="6">
    <location>
        <begin position="486"/>
        <end position="503"/>
    </location>
</feature>
<feature type="region of interest" description="Disordered" evidence="6">
    <location>
        <begin position="486"/>
        <end position="514"/>
    </location>
</feature>
<dbReference type="GO" id="GO:0016020">
    <property type="term" value="C:membrane"/>
    <property type="evidence" value="ECO:0007669"/>
    <property type="project" value="UniProtKB-SubCell"/>
</dbReference>
<evidence type="ECO:0000256" key="4">
    <source>
        <dbReference type="ARBA" id="ARBA00022989"/>
    </source>
</evidence>
<dbReference type="Pfam" id="PF04515">
    <property type="entry name" value="Choline_transpo"/>
    <property type="match status" value="1"/>
</dbReference>
<dbReference type="AlphaFoldDB" id="A0ABD3PLN9"/>
<feature type="region of interest" description="Disordered" evidence="6">
    <location>
        <begin position="101"/>
        <end position="176"/>
    </location>
</feature>
<evidence type="ECO:0000313" key="8">
    <source>
        <dbReference type="EMBL" id="KAL3788930.1"/>
    </source>
</evidence>
<feature type="compositionally biased region" description="Polar residues" evidence="6">
    <location>
        <begin position="1"/>
        <end position="31"/>
    </location>
</feature>
<accession>A0ABD3PLN9</accession>
<keyword evidence="5 7" id="KW-0472">Membrane</keyword>
<feature type="transmembrane region" description="Helical" evidence="7">
    <location>
        <begin position="389"/>
        <end position="409"/>
    </location>
</feature>
<organism evidence="8 9">
    <name type="scientific">Cyclotella cryptica</name>
    <dbReference type="NCBI Taxonomy" id="29204"/>
    <lineage>
        <taxon>Eukaryota</taxon>
        <taxon>Sar</taxon>
        <taxon>Stramenopiles</taxon>
        <taxon>Ochrophyta</taxon>
        <taxon>Bacillariophyta</taxon>
        <taxon>Coscinodiscophyceae</taxon>
        <taxon>Thalassiosirophycidae</taxon>
        <taxon>Stephanodiscales</taxon>
        <taxon>Stephanodiscaceae</taxon>
        <taxon>Cyclotella</taxon>
    </lineage>
</organism>
<feature type="compositionally biased region" description="Polar residues" evidence="6">
    <location>
        <begin position="143"/>
        <end position="170"/>
    </location>
</feature>
<evidence type="ECO:0000256" key="2">
    <source>
        <dbReference type="ARBA" id="ARBA00007168"/>
    </source>
</evidence>
<feature type="compositionally biased region" description="Low complexity" evidence="6">
    <location>
        <begin position="41"/>
        <end position="51"/>
    </location>
</feature>
<feature type="transmembrane region" description="Helical" evidence="7">
    <location>
        <begin position="429"/>
        <end position="450"/>
    </location>
</feature>
<keyword evidence="4 7" id="KW-1133">Transmembrane helix</keyword>
<name>A0ABD3PLN9_9STRA</name>
<dbReference type="EMBL" id="JABMIG020000149">
    <property type="protein sequence ID" value="KAL3788930.1"/>
    <property type="molecule type" value="Genomic_DNA"/>
</dbReference>
<feature type="compositionally biased region" description="Polar residues" evidence="6">
    <location>
        <begin position="505"/>
        <end position="514"/>
    </location>
</feature>
<feature type="region of interest" description="Disordered" evidence="6">
    <location>
        <begin position="344"/>
        <end position="363"/>
    </location>
</feature>
<evidence type="ECO:0000313" key="9">
    <source>
        <dbReference type="Proteomes" id="UP001516023"/>
    </source>
</evidence>
<evidence type="ECO:0000256" key="7">
    <source>
        <dbReference type="SAM" id="Phobius"/>
    </source>
</evidence>
<evidence type="ECO:0000256" key="1">
    <source>
        <dbReference type="ARBA" id="ARBA00004141"/>
    </source>
</evidence>
<gene>
    <name evidence="8" type="ORF">HJC23_000214</name>
</gene>
<feature type="region of interest" description="Disordered" evidence="6">
    <location>
        <begin position="1"/>
        <end position="59"/>
    </location>
</feature>
<evidence type="ECO:0000256" key="5">
    <source>
        <dbReference type="ARBA" id="ARBA00023136"/>
    </source>
</evidence>
<feature type="transmembrane region" description="Helical" evidence="7">
    <location>
        <begin position="764"/>
        <end position="784"/>
    </location>
</feature>
<reference evidence="8 9" key="1">
    <citation type="journal article" date="2020" name="G3 (Bethesda)">
        <title>Improved Reference Genome for Cyclotella cryptica CCMP332, a Model for Cell Wall Morphogenesis, Salinity Adaptation, and Lipid Production in Diatoms (Bacillariophyta).</title>
        <authorList>
            <person name="Roberts W.R."/>
            <person name="Downey K.M."/>
            <person name="Ruck E.C."/>
            <person name="Traller J.C."/>
            <person name="Alverson A.J."/>
        </authorList>
    </citation>
    <scope>NUCLEOTIDE SEQUENCE [LARGE SCALE GENOMIC DNA]</scope>
    <source>
        <strain evidence="8 9">CCMP332</strain>
    </source>
</reference>
<comment type="subcellular location">
    <subcellularLocation>
        <location evidence="1">Membrane</location>
        <topology evidence="1">Multi-pass membrane protein</topology>
    </subcellularLocation>
</comment>
<proteinExistence type="inferred from homology"/>
<feature type="transmembrane region" description="Helical" evidence="7">
    <location>
        <begin position="241"/>
        <end position="260"/>
    </location>
</feature>
<dbReference type="InterPro" id="IPR007603">
    <property type="entry name" value="Choline_transptr-like"/>
</dbReference>
<dbReference type="PANTHER" id="PTHR12385">
    <property type="entry name" value="CHOLINE TRANSPORTER-LIKE (SLC FAMILY 44)"/>
    <property type="match status" value="1"/>
</dbReference>
<sequence>MLASSENDTQGVGHQHPQQTPSSPIQRTPSYNHDDDDGTSHHSSGHFSQHSHNSRGSTGTKEGCFFADMTLDLEDAHLESTPRTDLKFASMAAGVSIRSQKLGDRRDLPGLPLFDSKHEGDESENPSTPMNNAARDDDRPLTRISSMPAPSSMYDSSTHSSNTDANNDANRSLSRRIPRRPRDVSWTAAAVLFLPLGLALPHLYYSNRYIEHHNQCDLAECTPLHPSWAHTVSSPATHPTILFSSMVGMLLSIALTRFLYSSPGGGDGDDLRYVAITRTLILSSNLNVFINPLLVFMIWEWLPKAKHVALLPLALVTRDVWRARKTGSALPSFRGRGFGAASNAPALRASSRGGSGTSTSSSHDRKTFFRALACAALDILSRSLRRKSFVRVASALLVVQFSCVLLWWSALRVVLSVEIFSEDGVFSKFMHVFWLITALVAGKWATGIIARMLTLIASGGVSSWFAQQNMIVAQVHAREREIEIAEQQRRRQQRSFDHSHGDGESNPSDNNYSTNKANARAALHAMPDAYRMVDAAVYAVMDFDEGVDDDYQDEGQELGMDRYNQVNRTSDLSTGRISSADQSSTVKAFLIAGCTISFGSVAQCGLFGGLAQFLWSVCRNMDAMGFFLQSRFSNGASGFRGMDIGSSGGSAERRQWKQTVAFWWRKLDVAIRGFVRSHSDLAMSHVAAYFKGYQRAANDVASLIETSGVEPVIHDDITTHMCSCLCSVVSGSIVIFFGIILSTHRAPTTNSSMKSGVPPLDDTSIFEILLFSYVLCYTLLFTALEPLRSGIKAVYVCFAEHPLSLSQAFPLIYQRLSRISEASSNL</sequence>
<evidence type="ECO:0000256" key="3">
    <source>
        <dbReference type="ARBA" id="ARBA00022692"/>
    </source>
</evidence>
<dbReference type="PANTHER" id="PTHR12385:SF4">
    <property type="entry name" value="PROTEIN PNS1"/>
    <property type="match status" value="1"/>
</dbReference>
<feature type="transmembrane region" description="Helical" evidence="7">
    <location>
        <begin position="184"/>
        <end position="205"/>
    </location>
</feature>
<comment type="similarity">
    <text evidence="2">Belongs to the CTL (choline transporter-like) family.</text>
</comment>
<feature type="transmembrane region" description="Helical" evidence="7">
    <location>
        <begin position="280"/>
        <end position="299"/>
    </location>
</feature>
<dbReference type="Proteomes" id="UP001516023">
    <property type="component" value="Unassembled WGS sequence"/>
</dbReference>
<feature type="transmembrane region" description="Helical" evidence="7">
    <location>
        <begin position="724"/>
        <end position="744"/>
    </location>
</feature>
<protein>
    <submittedName>
        <fullName evidence="8">Uncharacterized protein</fullName>
    </submittedName>
</protein>
<comment type="caution">
    <text evidence="8">The sequence shown here is derived from an EMBL/GenBank/DDBJ whole genome shotgun (WGS) entry which is preliminary data.</text>
</comment>